<dbReference type="Proteomes" id="UP000185568">
    <property type="component" value="Unassembled WGS sequence"/>
</dbReference>
<gene>
    <name evidence="1" type="ORF">BTO30_12540</name>
</gene>
<protein>
    <submittedName>
        <fullName evidence="1">Uncharacterized protein</fullName>
    </submittedName>
</protein>
<reference evidence="1 2" key="1">
    <citation type="submission" date="2016-12" db="EMBL/GenBank/DDBJ databases">
        <title>Domibacillus antri genome sequencing.</title>
        <authorList>
            <person name="Verma A."/>
            <person name="Krishnamurthi S."/>
        </authorList>
    </citation>
    <scope>NUCLEOTIDE SEQUENCE [LARGE SCALE GENOMIC DNA]</scope>
    <source>
        <strain evidence="1 2">XD80</strain>
    </source>
</reference>
<proteinExistence type="predicted"/>
<evidence type="ECO:0000313" key="1">
    <source>
        <dbReference type="EMBL" id="OLN21843.1"/>
    </source>
</evidence>
<dbReference type="AlphaFoldDB" id="A0A1Q8Q3B3"/>
<evidence type="ECO:0000313" key="2">
    <source>
        <dbReference type="Proteomes" id="UP000185568"/>
    </source>
</evidence>
<name>A0A1Q8Q3B3_9BACI</name>
<organism evidence="1 2">
    <name type="scientific">Domibacillus antri</name>
    <dbReference type="NCBI Taxonomy" id="1714264"/>
    <lineage>
        <taxon>Bacteria</taxon>
        <taxon>Bacillati</taxon>
        <taxon>Bacillota</taxon>
        <taxon>Bacilli</taxon>
        <taxon>Bacillales</taxon>
        <taxon>Bacillaceae</taxon>
        <taxon>Domibacillus</taxon>
    </lineage>
</organism>
<dbReference type="EMBL" id="MSDU01000029">
    <property type="protein sequence ID" value="OLN21843.1"/>
    <property type="molecule type" value="Genomic_DNA"/>
</dbReference>
<dbReference type="RefSeq" id="WP_075399081.1">
    <property type="nucleotide sequence ID" value="NZ_MSDU01000029.1"/>
</dbReference>
<dbReference type="STRING" id="1714264.BTO30_12540"/>
<comment type="caution">
    <text evidence="1">The sequence shown here is derived from an EMBL/GenBank/DDBJ whole genome shotgun (WGS) entry which is preliminary data.</text>
</comment>
<accession>A0A1Q8Q3B3</accession>
<keyword evidence="2" id="KW-1185">Reference proteome</keyword>
<sequence>MPTYTERFNLLKKDPATEGGDLFSLKDQLNDNLDKLDGAAKKTELDEELATRQVENIGHGVSTGLNVLASATPDLNAHVQPGVIYMPDGKRYKFSTAKPFTVPAADATNPRQDIIYVSSAGAIEYLAGTAAATPAEPALPSGAMPLYAVNVPAGATAIDQSMLIDKRGALKKTLATHLSDTVSHVTQVDKDKWNAASPKSNDLEILYWMGAI</sequence>